<evidence type="ECO:0000313" key="3">
    <source>
        <dbReference type="EMBL" id="SEL87895.1"/>
    </source>
</evidence>
<dbReference type="STRING" id="235985.SAMN05414137_114188"/>
<dbReference type="EMBL" id="FOAZ01000014">
    <property type="protein sequence ID" value="SEL87895.1"/>
    <property type="molecule type" value="Genomic_DNA"/>
</dbReference>
<dbReference type="AlphaFoldDB" id="A0A1H7TTL9"/>
<dbReference type="eggNOG" id="COG3535">
    <property type="taxonomic scope" value="Bacteria"/>
</dbReference>
<dbReference type="InterPro" id="IPR027479">
    <property type="entry name" value="S-Me-THD_N_sf"/>
</dbReference>
<dbReference type="InterPro" id="IPR024071">
    <property type="entry name" value="S-Me-THD_C_sf"/>
</dbReference>
<dbReference type="RefSeq" id="WP_042454910.1">
    <property type="nucleotide sequence ID" value="NZ_BBPN01000035.1"/>
</dbReference>
<evidence type="ECO:0000259" key="2">
    <source>
        <dbReference type="Pfam" id="PF20906"/>
    </source>
</evidence>
<evidence type="ECO:0008006" key="5">
    <source>
        <dbReference type="Google" id="ProtNLM"/>
    </source>
</evidence>
<protein>
    <recommendedName>
        <fullName evidence="5">DUF917 domain-containing protein</fullName>
    </recommendedName>
</protein>
<feature type="domain" description="S-Me-THD-like C-terminal" evidence="2">
    <location>
        <begin position="171"/>
        <end position="353"/>
    </location>
</feature>
<accession>A0A1H7TTL9</accession>
<proteinExistence type="predicted"/>
<name>A0A1H7TTL9_STRJI</name>
<keyword evidence="4" id="KW-1185">Reference proteome</keyword>
<dbReference type="SUPFAM" id="SSF160991">
    <property type="entry name" value="CV3147-like"/>
    <property type="match status" value="1"/>
</dbReference>
<dbReference type="Gene3D" id="2.40.390.10">
    <property type="entry name" value="CV3147-like"/>
    <property type="match status" value="1"/>
</dbReference>
<organism evidence="3 4">
    <name type="scientific">Streptacidiphilus jiangxiensis</name>
    <dbReference type="NCBI Taxonomy" id="235985"/>
    <lineage>
        <taxon>Bacteria</taxon>
        <taxon>Bacillati</taxon>
        <taxon>Actinomycetota</taxon>
        <taxon>Actinomycetes</taxon>
        <taxon>Kitasatosporales</taxon>
        <taxon>Streptomycetaceae</taxon>
        <taxon>Streptacidiphilus</taxon>
    </lineage>
</organism>
<feature type="domain" description="S-Me-THD N-terminal" evidence="1">
    <location>
        <begin position="10"/>
        <end position="165"/>
    </location>
</feature>
<dbReference type="InterPro" id="IPR048350">
    <property type="entry name" value="S-Me-THD-like_C"/>
</dbReference>
<evidence type="ECO:0000313" key="4">
    <source>
        <dbReference type="Proteomes" id="UP000183015"/>
    </source>
</evidence>
<evidence type="ECO:0000259" key="1">
    <source>
        <dbReference type="Pfam" id="PF06032"/>
    </source>
</evidence>
<dbReference type="Pfam" id="PF06032">
    <property type="entry name" value="S-Me-THD_N"/>
    <property type="match status" value="1"/>
</dbReference>
<dbReference type="InterPro" id="IPR010318">
    <property type="entry name" value="S-Me-THD_N"/>
</dbReference>
<dbReference type="Proteomes" id="UP000183015">
    <property type="component" value="Unassembled WGS sequence"/>
</dbReference>
<gene>
    <name evidence="3" type="ORF">SAMN05414137_114188</name>
</gene>
<reference evidence="4" key="1">
    <citation type="submission" date="2016-10" db="EMBL/GenBank/DDBJ databases">
        <authorList>
            <person name="Varghese N."/>
        </authorList>
    </citation>
    <scope>NUCLEOTIDE SEQUENCE [LARGE SCALE GENOMIC DNA]</scope>
    <source>
        <strain evidence="4">DSM 45096 / BCRC 16803 / CGMCC 4.1857 / CIP 109030 / JCM 12277 / KCTC 19219 / NBRC 100920 / 33214</strain>
    </source>
</reference>
<dbReference type="OrthoDB" id="3170437at2"/>
<dbReference type="Pfam" id="PF20906">
    <property type="entry name" value="S-Me-THD_C"/>
    <property type="match status" value="1"/>
</dbReference>
<dbReference type="Gene3D" id="3.40.1610.10">
    <property type="entry name" value="CV3147-like domain"/>
    <property type="match status" value="1"/>
</dbReference>
<sequence length="357" mass="37078">MQSIDRITPDDLPAFARGCGVLGTGGGGSVDSGLLAAAHALAEYGDVPVVPLDRIAADGLVLPLSGIGAPTVSHEMPMSGEEPVLIAAEVERIFGRPVSAVMASEIGGSNGVGAVAWAARLGLPLVDADGMGRAFPEVQMVSQNVAGLPVNLIVLADVQGNLTTLRPVDGPWSEAIARAVTVACGGSALMADYVLTGAELRGAVVEGSVSSALRIGRTVAESGEPVKALVELLQATTLLTGKVVDVERRTGGGFVRGSLILDGTGADRGRMLRVEIQNENLVAFEDGRVRACVPDLITVVDVETADAVSTESLRYGQRVTVLSWPCDPLWRTPRGLEIAGPRAFGYDLDYTPVEHLR</sequence>